<evidence type="ECO:0000313" key="2">
    <source>
        <dbReference type="Proteomes" id="UP001523216"/>
    </source>
</evidence>
<proteinExistence type="predicted"/>
<protein>
    <recommendedName>
        <fullName evidence="3">Methyl-accepting chemotaxis protein</fullName>
    </recommendedName>
</protein>
<reference evidence="1 2" key="1">
    <citation type="submission" date="2022-06" db="EMBL/GenBank/DDBJ databases">
        <title>Actinoplanes abujensis sp. nov., isolated from Nigerian arid soil.</title>
        <authorList>
            <person name="Ding P."/>
        </authorList>
    </citation>
    <scope>NUCLEOTIDE SEQUENCE [LARGE SCALE GENOMIC DNA]</scope>
    <source>
        <strain evidence="2">TRM88002</strain>
    </source>
</reference>
<evidence type="ECO:0008006" key="3">
    <source>
        <dbReference type="Google" id="ProtNLM"/>
    </source>
</evidence>
<dbReference type="EMBL" id="JAMQOL010000052">
    <property type="protein sequence ID" value="MCM4082863.1"/>
    <property type="molecule type" value="Genomic_DNA"/>
</dbReference>
<comment type="caution">
    <text evidence="1">The sequence shown here is derived from an EMBL/GenBank/DDBJ whole genome shotgun (WGS) entry which is preliminary data.</text>
</comment>
<evidence type="ECO:0000313" key="1">
    <source>
        <dbReference type="EMBL" id="MCM4082863.1"/>
    </source>
</evidence>
<keyword evidence="2" id="KW-1185">Reference proteome</keyword>
<dbReference type="RefSeq" id="WP_251802591.1">
    <property type="nucleotide sequence ID" value="NZ_JAMQOL010000052.1"/>
</dbReference>
<dbReference type="Proteomes" id="UP001523216">
    <property type="component" value="Unassembled WGS sequence"/>
</dbReference>
<gene>
    <name evidence="1" type="ORF">LXN57_35425</name>
</gene>
<sequence length="68" mass="7123">MFRSAGRAEAERATAEVSTQVNASQARVDAVTASLAEIHTAVEEINQTQRLIGGVLTEQVAVTGAILN</sequence>
<accession>A0ABT0YBG5</accession>
<organism evidence="1 2">
    <name type="scientific">Paractinoplanes hotanensis</name>
    <dbReference type="NCBI Taxonomy" id="2906497"/>
    <lineage>
        <taxon>Bacteria</taxon>
        <taxon>Bacillati</taxon>
        <taxon>Actinomycetota</taxon>
        <taxon>Actinomycetes</taxon>
        <taxon>Micromonosporales</taxon>
        <taxon>Micromonosporaceae</taxon>
        <taxon>Paractinoplanes</taxon>
    </lineage>
</organism>
<name>A0ABT0YBG5_9ACTN</name>